<sequence>MEANGREQIETIKIKQIFADHWEELKKTNLQKIPKDLVESVIESVEKMLKCGDPRYGYAKYICPECGKHQRVVGFSCKSRFCNRCGKIYIDNWVNKQVERIIDVGHRHTVFSIPQELRGKFYWHRELLKDLSDGVAEVIQYWYRNKSKKMGYEVGIITTIHTFGRNLGFNPHVHALVTEGAIDKFKNWKDVGYIPYNYLRKSWQKVMLGIIQKRFGREPGIKKLINELYRRYPKGFYVHAKNRMRDAKGAAEYIGRYLARPAIAESRIIGYDGEKVKFWYIDHRDEQRKEEELHALEFIGKLIMHIPKKHFKMVRRYGIYRRDLNKLAQKIVGLYKYLKTRIKSKLKPAAAKKQTWKERLIQSFGKNPLKCPSCKCEMELWVIWHPRYGYIYDAIVDMKKECVVEDGGQNRRNMGRRCNSISGRPRGQGTSQVSLSELWV</sequence>
<accession>A0A4Y7R4X0</accession>
<dbReference type="SUPFAM" id="SSF57783">
    <property type="entry name" value="Zinc beta-ribbon"/>
    <property type="match status" value="1"/>
</dbReference>
<gene>
    <name evidence="4" type="ORF">Psch_04207</name>
</gene>
<dbReference type="Pfam" id="PF04986">
    <property type="entry name" value="Y2_Tnp"/>
    <property type="match status" value="1"/>
</dbReference>
<dbReference type="GO" id="GO:0006313">
    <property type="term" value="P:DNA transposition"/>
    <property type="evidence" value="ECO:0007669"/>
    <property type="project" value="InterPro"/>
</dbReference>
<dbReference type="GO" id="GO:0003677">
    <property type="term" value="F:DNA binding"/>
    <property type="evidence" value="ECO:0007669"/>
    <property type="project" value="InterPro"/>
</dbReference>
<dbReference type="InterPro" id="IPR026889">
    <property type="entry name" value="Zn_Tnp"/>
</dbReference>
<evidence type="ECO:0000256" key="1">
    <source>
        <dbReference type="SAM" id="MobiDB-lite"/>
    </source>
</evidence>
<feature type="domain" description="Transposase zinc-binding" evidence="3">
    <location>
        <begin position="17"/>
        <end position="113"/>
    </location>
</feature>
<dbReference type="InterPro" id="IPR007069">
    <property type="entry name" value="Transposase_32"/>
</dbReference>
<dbReference type="PANTHER" id="PTHR37023">
    <property type="entry name" value="TRANSPOSASE"/>
    <property type="match status" value="1"/>
</dbReference>
<feature type="region of interest" description="Disordered" evidence="1">
    <location>
        <begin position="414"/>
        <end position="440"/>
    </location>
</feature>
<dbReference type="Proteomes" id="UP000298324">
    <property type="component" value="Unassembled WGS sequence"/>
</dbReference>
<evidence type="ECO:0000313" key="5">
    <source>
        <dbReference type="Proteomes" id="UP000298324"/>
    </source>
</evidence>
<dbReference type="EMBL" id="QFGA01000005">
    <property type="protein sequence ID" value="TEB04078.1"/>
    <property type="molecule type" value="Genomic_DNA"/>
</dbReference>
<keyword evidence="5" id="KW-1185">Reference proteome</keyword>
<evidence type="ECO:0000259" key="2">
    <source>
        <dbReference type="Pfam" id="PF04986"/>
    </source>
</evidence>
<reference evidence="4 5" key="1">
    <citation type="journal article" date="2018" name="Environ. Microbiol.">
        <title>Novel energy conservation strategies and behaviour of Pelotomaculum schinkii driving syntrophic propionate catabolism.</title>
        <authorList>
            <person name="Hidalgo-Ahumada C.A.P."/>
            <person name="Nobu M.K."/>
            <person name="Narihiro T."/>
            <person name="Tamaki H."/>
            <person name="Liu W.T."/>
            <person name="Kamagata Y."/>
            <person name="Stams A.J.M."/>
            <person name="Imachi H."/>
            <person name="Sousa D.Z."/>
        </authorList>
    </citation>
    <scope>NUCLEOTIDE SEQUENCE [LARGE SCALE GENOMIC DNA]</scope>
    <source>
        <strain evidence="4 5">HH</strain>
    </source>
</reference>
<name>A0A4Y7R4X0_9FIRM</name>
<comment type="caution">
    <text evidence="4">The sequence shown here is derived from an EMBL/GenBank/DDBJ whole genome shotgun (WGS) entry which is preliminary data.</text>
</comment>
<dbReference type="PANTHER" id="PTHR37023:SF1">
    <property type="entry name" value="ISSOD25 TRANSPOSASE TNPA_ISSOD25"/>
    <property type="match status" value="1"/>
</dbReference>
<dbReference type="RefSeq" id="WP_190259607.1">
    <property type="nucleotide sequence ID" value="NZ_QFGA01000005.1"/>
</dbReference>
<evidence type="ECO:0000313" key="4">
    <source>
        <dbReference type="EMBL" id="TEB04078.1"/>
    </source>
</evidence>
<organism evidence="4 5">
    <name type="scientific">Pelotomaculum schinkii</name>
    <dbReference type="NCBI Taxonomy" id="78350"/>
    <lineage>
        <taxon>Bacteria</taxon>
        <taxon>Bacillati</taxon>
        <taxon>Bacillota</taxon>
        <taxon>Clostridia</taxon>
        <taxon>Eubacteriales</taxon>
        <taxon>Desulfotomaculaceae</taxon>
        <taxon>Pelotomaculum</taxon>
    </lineage>
</organism>
<proteinExistence type="predicted"/>
<dbReference type="GO" id="GO:0004803">
    <property type="term" value="F:transposase activity"/>
    <property type="evidence" value="ECO:0007669"/>
    <property type="project" value="InterPro"/>
</dbReference>
<evidence type="ECO:0000259" key="3">
    <source>
        <dbReference type="Pfam" id="PF14319"/>
    </source>
</evidence>
<dbReference type="AlphaFoldDB" id="A0A4Y7R4X0"/>
<protein>
    <submittedName>
        <fullName evidence="4">Putative transposase</fullName>
    </submittedName>
</protein>
<feature type="compositionally biased region" description="Polar residues" evidence="1">
    <location>
        <begin position="428"/>
        <end position="440"/>
    </location>
</feature>
<dbReference type="Pfam" id="PF14319">
    <property type="entry name" value="Zn_Tnp_IS91"/>
    <property type="match status" value="1"/>
</dbReference>
<feature type="domain" description="Transposase IS801/IS1294" evidence="2">
    <location>
        <begin position="155"/>
        <end position="321"/>
    </location>
</feature>